<reference evidence="7" key="1">
    <citation type="submission" date="2020-07" db="EMBL/GenBank/DDBJ databases">
        <authorList>
            <person name="Nieuwenhuis M."/>
            <person name="Van De Peppel L.J.J."/>
        </authorList>
    </citation>
    <scope>NUCLEOTIDE SEQUENCE</scope>
    <source>
        <strain evidence="7">AP01</strain>
        <tissue evidence="7">Mycelium</tissue>
    </source>
</reference>
<keyword evidence="3 5" id="KW-1133">Transmembrane helix</keyword>
<feature type="transmembrane region" description="Helical" evidence="5">
    <location>
        <begin position="113"/>
        <end position="138"/>
    </location>
</feature>
<dbReference type="OrthoDB" id="2354757at2759"/>
<proteinExistence type="predicted"/>
<dbReference type="InterPro" id="IPR009571">
    <property type="entry name" value="SUR7/Rim9-like_fungi"/>
</dbReference>
<evidence type="ECO:0000256" key="5">
    <source>
        <dbReference type="SAM" id="Phobius"/>
    </source>
</evidence>
<dbReference type="AlphaFoldDB" id="A0A9P7G412"/>
<keyword evidence="4 5" id="KW-0472">Membrane</keyword>
<feature type="signal peptide" evidence="6">
    <location>
        <begin position="1"/>
        <end position="32"/>
    </location>
</feature>
<protein>
    <recommendedName>
        <fullName evidence="9">Pali-domain-containing protein</fullName>
    </recommendedName>
</protein>
<dbReference type="GO" id="GO:0032153">
    <property type="term" value="C:cell division site"/>
    <property type="evidence" value="ECO:0007669"/>
    <property type="project" value="TreeGrafter"/>
</dbReference>
<dbReference type="EMBL" id="JABCKV010000112">
    <property type="protein sequence ID" value="KAG5643449.1"/>
    <property type="molecule type" value="Genomic_DNA"/>
</dbReference>
<sequence length="188" mass="19665">MVASPAMPGLFFCFAATALLVIVCVSVPTWNAVSFLNVGTGENQIRYGVFGYTGSTVGIGYNFQVPGAENLNTTTIQNLTKALVLHPVAAGLAGLAFLFGICGASYHRVGTILMALLSGLAAVVTLAAFAVDMALFGITRNRIRDAGQPASYGIANWLTLGALVALLLGFCASACGVFGRYKRRKDTY</sequence>
<evidence type="ECO:0000256" key="3">
    <source>
        <dbReference type="ARBA" id="ARBA00022989"/>
    </source>
</evidence>
<feature type="transmembrane region" description="Helical" evidence="5">
    <location>
        <begin position="158"/>
        <end position="179"/>
    </location>
</feature>
<dbReference type="Pfam" id="PF06687">
    <property type="entry name" value="SUR7"/>
    <property type="match status" value="1"/>
</dbReference>
<organism evidence="7 8">
    <name type="scientific">Asterophora parasitica</name>
    <dbReference type="NCBI Taxonomy" id="117018"/>
    <lineage>
        <taxon>Eukaryota</taxon>
        <taxon>Fungi</taxon>
        <taxon>Dikarya</taxon>
        <taxon>Basidiomycota</taxon>
        <taxon>Agaricomycotina</taxon>
        <taxon>Agaricomycetes</taxon>
        <taxon>Agaricomycetidae</taxon>
        <taxon>Agaricales</taxon>
        <taxon>Tricholomatineae</taxon>
        <taxon>Lyophyllaceae</taxon>
        <taxon>Asterophora</taxon>
    </lineage>
</organism>
<comment type="caution">
    <text evidence="7">The sequence shown here is derived from an EMBL/GenBank/DDBJ whole genome shotgun (WGS) entry which is preliminary data.</text>
</comment>
<feature type="chain" id="PRO_5040267651" description="Pali-domain-containing protein" evidence="6">
    <location>
        <begin position="33"/>
        <end position="188"/>
    </location>
</feature>
<evidence type="ECO:0000256" key="4">
    <source>
        <dbReference type="ARBA" id="ARBA00023136"/>
    </source>
</evidence>
<keyword evidence="8" id="KW-1185">Reference proteome</keyword>
<keyword evidence="2 5" id="KW-0812">Transmembrane</keyword>
<comment type="subcellular location">
    <subcellularLocation>
        <location evidence="1">Membrane</location>
        <topology evidence="1">Multi-pass membrane protein</topology>
    </subcellularLocation>
</comment>
<evidence type="ECO:0000313" key="7">
    <source>
        <dbReference type="EMBL" id="KAG5643449.1"/>
    </source>
</evidence>
<dbReference type="Proteomes" id="UP000775547">
    <property type="component" value="Unassembled WGS sequence"/>
</dbReference>
<dbReference type="GO" id="GO:0005886">
    <property type="term" value="C:plasma membrane"/>
    <property type="evidence" value="ECO:0007669"/>
    <property type="project" value="InterPro"/>
</dbReference>
<evidence type="ECO:0008006" key="9">
    <source>
        <dbReference type="Google" id="ProtNLM"/>
    </source>
</evidence>
<evidence type="ECO:0000313" key="8">
    <source>
        <dbReference type="Proteomes" id="UP000775547"/>
    </source>
</evidence>
<gene>
    <name evidence="7" type="ORF">DXG03_000922</name>
</gene>
<reference evidence="7" key="2">
    <citation type="submission" date="2021-10" db="EMBL/GenBank/DDBJ databases">
        <title>Phylogenomics reveals ancestral predisposition of the termite-cultivated fungus Termitomyces towards a domesticated lifestyle.</title>
        <authorList>
            <person name="Auxier B."/>
            <person name="Grum-Grzhimaylo A."/>
            <person name="Cardenas M.E."/>
            <person name="Lodge J.D."/>
            <person name="Laessoe T."/>
            <person name="Pedersen O."/>
            <person name="Smith M.E."/>
            <person name="Kuyper T.W."/>
            <person name="Franco-Molano E.A."/>
            <person name="Baroni T.J."/>
            <person name="Aanen D.K."/>
        </authorList>
    </citation>
    <scope>NUCLEOTIDE SEQUENCE</scope>
    <source>
        <strain evidence="7">AP01</strain>
        <tissue evidence="7">Mycelium</tissue>
    </source>
</reference>
<dbReference type="GO" id="GO:0035838">
    <property type="term" value="C:growing cell tip"/>
    <property type="evidence" value="ECO:0007669"/>
    <property type="project" value="TreeGrafter"/>
</dbReference>
<keyword evidence="6" id="KW-0732">Signal</keyword>
<name>A0A9P7G412_9AGAR</name>
<evidence type="ECO:0000256" key="2">
    <source>
        <dbReference type="ARBA" id="ARBA00022692"/>
    </source>
</evidence>
<accession>A0A9P7G412</accession>
<evidence type="ECO:0000256" key="6">
    <source>
        <dbReference type="SAM" id="SignalP"/>
    </source>
</evidence>
<feature type="transmembrane region" description="Helical" evidence="5">
    <location>
        <begin position="84"/>
        <end position="106"/>
    </location>
</feature>
<dbReference type="PANTHER" id="PTHR28013">
    <property type="entry name" value="PROTEIN DCV1-RELATED"/>
    <property type="match status" value="1"/>
</dbReference>
<dbReference type="InterPro" id="IPR051380">
    <property type="entry name" value="pH-response_reg_palI/RIM9"/>
</dbReference>
<dbReference type="PANTHER" id="PTHR28013:SF3">
    <property type="entry name" value="PROTEIN DCV1-RELATED"/>
    <property type="match status" value="1"/>
</dbReference>
<evidence type="ECO:0000256" key="1">
    <source>
        <dbReference type="ARBA" id="ARBA00004141"/>
    </source>
</evidence>